<reference evidence="2" key="1">
    <citation type="submission" date="2022-11" db="UniProtKB">
        <authorList>
            <consortium name="WormBaseParasite"/>
        </authorList>
    </citation>
    <scope>IDENTIFICATION</scope>
</reference>
<evidence type="ECO:0000313" key="2">
    <source>
        <dbReference type="WBParaSite" id="PS1159_v2.g11550.t1"/>
    </source>
</evidence>
<organism evidence="1 2">
    <name type="scientific">Panagrolaimus sp. PS1159</name>
    <dbReference type="NCBI Taxonomy" id="55785"/>
    <lineage>
        <taxon>Eukaryota</taxon>
        <taxon>Metazoa</taxon>
        <taxon>Ecdysozoa</taxon>
        <taxon>Nematoda</taxon>
        <taxon>Chromadorea</taxon>
        <taxon>Rhabditida</taxon>
        <taxon>Tylenchina</taxon>
        <taxon>Panagrolaimomorpha</taxon>
        <taxon>Panagrolaimoidea</taxon>
        <taxon>Panagrolaimidae</taxon>
        <taxon>Panagrolaimus</taxon>
    </lineage>
</organism>
<sequence length="404" mass="45335">MASTQTRAFYLNGLPAPVPLNPKVMPLIDSNSPVHSIAASSGSDTDNTLCHICSDRATGNHYGAISCDGCKGFFRRSIRKEHQYKCRFQQNCNVDRTHRNACRACRLRRCINAGMKATAIQNERDVIGKRRKLENEEETSSQFLQSLIYSEKLCLQLRESVIKSTEQVVYDKGKIDYKQHAHFATLNDVGTSIHQQLCILVEWSKSISQFQEISLNDQASLLKANAAPLIVLGVAYRSLNTDGGVFLANEKILSTDQATLIGDINLVVARIINELVHPMRELGYDTNDYVALKAAIFFNPYSIRKFKEPTDATTTSILKHTRLLALKVLKNNKPDDYDECRFGQLLLLLPAVHSIAQQLVEDVQLCHLFQLTNVDELMQELILHEGKPKDTPPTAIIKKLKSPV</sequence>
<dbReference type="WBParaSite" id="PS1159_v2.g11550.t1">
    <property type="protein sequence ID" value="PS1159_v2.g11550.t1"/>
    <property type="gene ID" value="PS1159_v2.g11550"/>
</dbReference>
<accession>A0AC35EWZ6</accession>
<name>A0AC35EWZ6_9BILA</name>
<evidence type="ECO:0000313" key="1">
    <source>
        <dbReference type="Proteomes" id="UP000887580"/>
    </source>
</evidence>
<dbReference type="Proteomes" id="UP000887580">
    <property type="component" value="Unplaced"/>
</dbReference>
<protein>
    <submittedName>
        <fullName evidence="2">Uncharacterized protein</fullName>
    </submittedName>
</protein>
<proteinExistence type="predicted"/>